<dbReference type="InterPro" id="IPR011009">
    <property type="entry name" value="Kinase-like_dom_sf"/>
</dbReference>
<dbReference type="EMBL" id="VOKX01000117">
    <property type="protein sequence ID" value="KAB7834084.1"/>
    <property type="molecule type" value="Genomic_DNA"/>
</dbReference>
<gene>
    <name evidence="1" type="ORF">FRZ00_30965</name>
</gene>
<dbReference type="AlphaFoldDB" id="A0A5N5VZC1"/>
<reference evidence="1 2" key="1">
    <citation type="journal article" date="2019" name="Microb. Cell Fact.">
        <title>Exploring novel herbicidin analogues by transcriptional regulator overexpression and MS/MS molecular networking.</title>
        <authorList>
            <person name="Shi Y."/>
            <person name="Gu R."/>
            <person name="Li Y."/>
            <person name="Wang X."/>
            <person name="Ren W."/>
            <person name="Li X."/>
            <person name="Wang L."/>
            <person name="Xie Y."/>
            <person name="Hong B."/>
        </authorList>
    </citation>
    <scope>NUCLEOTIDE SEQUENCE [LARGE SCALE GENOMIC DNA]</scope>
    <source>
        <strain evidence="1 2">US-43</strain>
    </source>
</reference>
<sequence length="270" mass="29866">MATTRTAYDDLPATVRTAIEDRTGPVIDVETTSAGLNSQFSARVTGKAAVCHIKGLRSDHRWAWTQRREAEVNPYVYAVAPTLLWHIQAGGWDLLAFEAIHGHHADYRPGSPDLPRVADTLRHLGTLPCPDIELRRAEQRLHAYVTRPSDAELFAGDTLLHTDLNNENVLVTDDEQALLVDWAWATRGTPWLDAGYWVIWLMAAGGHTPHSAEAWAARIPAWNTAPQHALDAFAGANAALWEEIAGADPDPWTQRLLTAARGWSAHRSTR</sequence>
<dbReference type="GO" id="GO:0016740">
    <property type="term" value="F:transferase activity"/>
    <property type="evidence" value="ECO:0007669"/>
    <property type="project" value="UniProtKB-KW"/>
</dbReference>
<protein>
    <submittedName>
        <fullName evidence="1">Phosphotransferase</fullName>
    </submittedName>
</protein>
<keyword evidence="1" id="KW-0808">Transferase</keyword>
<evidence type="ECO:0000313" key="1">
    <source>
        <dbReference type="EMBL" id="KAB7834084.1"/>
    </source>
</evidence>
<dbReference type="RefSeq" id="WP_152265786.1">
    <property type="nucleotide sequence ID" value="NZ_VOKX01000117.1"/>
</dbReference>
<dbReference type="OrthoDB" id="2570531at2"/>
<proteinExistence type="predicted"/>
<organism evidence="1 2">
    <name type="scientific">Streptomyces mobaraensis</name>
    <name type="common">Streptoverticillium mobaraense</name>
    <dbReference type="NCBI Taxonomy" id="35621"/>
    <lineage>
        <taxon>Bacteria</taxon>
        <taxon>Bacillati</taxon>
        <taxon>Actinomycetota</taxon>
        <taxon>Actinomycetes</taxon>
        <taxon>Kitasatosporales</taxon>
        <taxon>Streptomycetaceae</taxon>
        <taxon>Streptomyces</taxon>
    </lineage>
</organism>
<evidence type="ECO:0000313" key="2">
    <source>
        <dbReference type="Proteomes" id="UP000327000"/>
    </source>
</evidence>
<dbReference type="Gene3D" id="3.90.1200.10">
    <property type="match status" value="1"/>
</dbReference>
<dbReference type="Proteomes" id="UP000327000">
    <property type="component" value="Unassembled WGS sequence"/>
</dbReference>
<dbReference type="SUPFAM" id="SSF56112">
    <property type="entry name" value="Protein kinase-like (PK-like)"/>
    <property type="match status" value="1"/>
</dbReference>
<accession>A0A5N5VZC1</accession>
<name>A0A5N5VZC1_STRMB</name>
<keyword evidence="2" id="KW-1185">Reference proteome</keyword>
<comment type="caution">
    <text evidence="1">The sequence shown here is derived from an EMBL/GenBank/DDBJ whole genome shotgun (WGS) entry which is preliminary data.</text>
</comment>